<keyword evidence="3" id="KW-1185">Reference proteome</keyword>
<feature type="compositionally biased region" description="Polar residues" evidence="1">
    <location>
        <begin position="68"/>
        <end position="78"/>
    </location>
</feature>
<accession>A0A4Y2F330</accession>
<feature type="compositionally biased region" description="Basic residues" evidence="1">
    <location>
        <begin position="81"/>
        <end position="90"/>
    </location>
</feature>
<gene>
    <name evidence="2" type="ORF">AVEN_56629_1</name>
</gene>
<reference evidence="2 3" key="1">
    <citation type="journal article" date="2019" name="Sci. Rep.">
        <title>Orb-weaving spider Araneus ventricosus genome elucidates the spidroin gene catalogue.</title>
        <authorList>
            <person name="Kono N."/>
            <person name="Nakamura H."/>
            <person name="Ohtoshi R."/>
            <person name="Moran D.A.P."/>
            <person name="Shinohara A."/>
            <person name="Yoshida Y."/>
            <person name="Fujiwara M."/>
            <person name="Mori M."/>
            <person name="Tomita M."/>
            <person name="Arakawa K."/>
        </authorList>
    </citation>
    <scope>NUCLEOTIDE SEQUENCE [LARGE SCALE GENOMIC DNA]</scope>
</reference>
<comment type="caution">
    <text evidence="2">The sequence shown here is derived from an EMBL/GenBank/DDBJ whole genome shotgun (WGS) entry which is preliminary data.</text>
</comment>
<organism evidence="2 3">
    <name type="scientific">Araneus ventricosus</name>
    <name type="common">Orbweaver spider</name>
    <name type="synonym">Epeira ventricosa</name>
    <dbReference type="NCBI Taxonomy" id="182803"/>
    <lineage>
        <taxon>Eukaryota</taxon>
        <taxon>Metazoa</taxon>
        <taxon>Ecdysozoa</taxon>
        <taxon>Arthropoda</taxon>
        <taxon>Chelicerata</taxon>
        <taxon>Arachnida</taxon>
        <taxon>Araneae</taxon>
        <taxon>Araneomorphae</taxon>
        <taxon>Entelegynae</taxon>
        <taxon>Araneoidea</taxon>
        <taxon>Araneidae</taxon>
        <taxon>Araneus</taxon>
    </lineage>
</organism>
<feature type="region of interest" description="Disordered" evidence="1">
    <location>
        <begin position="66"/>
        <end position="90"/>
    </location>
</feature>
<feature type="region of interest" description="Disordered" evidence="1">
    <location>
        <begin position="1"/>
        <end position="22"/>
    </location>
</feature>
<protein>
    <submittedName>
        <fullName evidence="2">Uncharacterized protein</fullName>
    </submittedName>
</protein>
<sequence length="153" mass="17452">MKGLPFISPTTRSEEKRGNGADESIPQINYYATSTCNCTQLLRTLSSQRVNLKRVHTVLRRHSETLNDSRCNSSSTESLCHHRPRPNPSRRRYALSPVGRNSTPTAAISPGEEKTRLLIRDLLIRELVVSPRRRHVNTNLLTSLLLFPFEIYL</sequence>
<dbReference type="Proteomes" id="UP000499080">
    <property type="component" value="Unassembled WGS sequence"/>
</dbReference>
<name>A0A4Y2F330_ARAVE</name>
<evidence type="ECO:0000313" key="3">
    <source>
        <dbReference type="Proteomes" id="UP000499080"/>
    </source>
</evidence>
<evidence type="ECO:0000256" key="1">
    <source>
        <dbReference type="SAM" id="MobiDB-lite"/>
    </source>
</evidence>
<dbReference type="EMBL" id="BGPR01248774">
    <property type="protein sequence ID" value="GBM35157.1"/>
    <property type="molecule type" value="Genomic_DNA"/>
</dbReference>
<dbReference type="AlphaFoldDB" id="A0A4Y2F330"/>
<proteinExistence type="predicted"/>
<evidence type="ECO:0000313" key="2">
    <source>
        <dbReference type="EMBL" id="GBM35157.1"/>
    </source>
</evidence>